<dbReference type="Pfam" id="PF23559">
    <property type="entry name" value="WHD_DRP"/>
    <property type="match status" value="1"/>
</dbReference>
<dbReference type="PANTHER" id="PTHR23155">
    <property type="entry name" value="DISEASE RESISTANCE PROTEIN RP"/>
    <property type="match status" value="1"/>
</dbReference>
<dbReference type="InterPro" id="IPR042197">
    <property type="entry name" value="Apaf_helical"/>
</dbReference>
<proteinExistence type="inferred from homology"/>
<reference evidence="9" key="2">
    <citation type="submission" date="2018-10" db="UniProtKB">
        <authorList>
            <consortium name="EnsemblPlants"/>
        </authorList>
    </citation>
    <scope>IDENTIFICATION</scope>
</reference>
<keyword evidence="10" id="KW-1185">Reference proteome</keyword>
<reference evidence="9" key="1">
    <citation type="submission" date="2018-08" db="EMBL/GenBank/DDBJ databases">
        <authorList>
            <person name="Rossello M."/>
        </authorList>
    </citation>
    <scope>NUCLEOTIDE SEQUENCE [LARGE SCALE GENOMIC DNA]</scope>
    <source>
        <strain evidence="9">cv. Chinese Spring</strain>
    </source>
</reference>
<dbReference type="InterPro" id="IPR002182">
    <property type="entry name" value="NB-ARC"/>
</dbReference>
<evidence type="ECO:0000259" key="8">
    <source>
        <dbReference type="Pfam" id="PF23559"/>
    </source>
</evidence>
<dbReference type="InterPro" id="IPR058922">
    <property type="entry name" value="WHD_DRP"/>
</dbReference>
<keyword evidence="2" id="KW-0433">Leucine-rich repeat</keyword>
<evidence type="ECO:0000256" key="4">
    <source>
        <dbReference type="ARBA" id="ARBA00022741"/>
    </source>
</evidence>
<keyword evidence="4" id="KW-0547">Nucleotide-binding</keyword>
<dbReference type="SMR" id="A0A3B6U090"/>
<evidence type="ECO:0000259" key="6">
    <source>
        <dbReference type="Pfam" id="PF00931"/>
    </source>
</evidence>
<name>A0A3B6U090_WHEAT</name>
<dbReference type="InterPro" id="IPR041118">
    <property type="entry name" value="Rx_N"/>
</dbReference>
<evidence type="ECO:0000256" key="3">
    <source>
        <dbReference type="ARBA" id="ARBA00022737"/>
    </source>
</evidence>
<dbReference type="AlphaFoldDB" id="A0A3B6U090"/>
<evidence type="ECO:0000259" key="7">
    <source>
        <dbReference type="Pfam" id="PF18052"/>
    </source>
</evidence>
<evidence type="ECO:0008006" key="11">
    <source>
        <dbReference type="Google" id="ProtNLM"/>
    </source>
</evidence>
<organism evidence="9">
    <name type="scientific">Triticum aestivum</name>
    <name type="common">Wheat</name>
    <dbReference type="NCBI Taxonomy" id="4565"/>
    <lineage>
        <taxon>Eukaryota</taxon>
        <taxon>Viridiplantae</taxon>
        <taxon>Streptophyta</taxon>
        <taxon>Embryophyta</taxon>
        <taxon>Tracheophyta</taxon>
        <taxon>Spermatophyta</taxon>
        <taxon>Magnoliopsida</taxon>
        <taxon>Liliopsida</taxon>
        <taxon>Poales</taxon>
        <taxon>Poaceae</taxon>
        <taxon>BOP clade</taxon>
        <taxon>Pooideae</taxon>
        <taxon>Triticodae</taxon>
        <taxon>Triticeae</taxon>
        <taxon>Triticinae</taxon>
        <taxon>Triticum</taxon>
    </lineage>
</organism>
<evidence type="ECO:0000256" key="5">
    <source>
        <dbReference type="ARBA" id="ARBA00022821"/>
    </source>
</evidence>
<dbReference type="SUPFAM" id="SSF52540">
    <property type="entry name" value="P-loop containing nucleoside triphosphate hydrolases"/>
    <property type="match status" value="1"/>
</dbReference>
<dbReference type="Gene3D" id="1.10.8.430">
    <property type="entry name" value="Helical domain of apoptotic protease-activating factors"/>
    <property type="match status" value="1"/>
</dbReference>
<feature type="domain" description="NB-ARC" evidence="6">
    <location>
        <begin position="190"/>
        <end position="275"/>
    </location>
</feature>
<dbReference type="InterPro" id="IPR038005">
    <property type="entry name" value="RX-like_CC"/>
</dbReference>
<protein>
    <recommendedName>
        <fullName evidence="11">NB-ARC domain-containing protein</fullName>
    </recommendedName>
</protein>
<feature type="domain" description="Disease resistance protein winged helix" evidence="8">
    <location>
        <begin position="467"/>
        <end position="538"/>
    </location>
</feature>
<dbReference type="PRINTS" id="PR00364">
    <property type="entry name" value="DISEASERSIST"/>
</dbReference>
<dbReference type="Proteomes" id="UP000019116">
    <property type="component" value="Chromosome Un"/>
</dbReference>
<dbReference type="Gene3D" id="1.10.10.10">
    <property type="entry name" value="Winged helix-like DNA-binding domain superfamily/Winged helix DNA-binding domain"/>
    <property type="match status" value="1"/>
</dbReference>
<comment type="similarity">
    <text evidence="1">Belongs to the disease resistance NB-LRR family.</text>
</comment>
<keyword evidence="3" id="KW-0677">Repeat</keyword>
<evidence type="ECO:0000313" key="10">
    <source>
        <dbReference type="Proteomes" id="UP000019116"/>
    </source>
</evidence>
<evidence type="ECO:0000313" key="9">
    <source>
        <dbReference type="EnsemblPlants" id="TraesCSU02G071200.1"/>
    </source>
</evidence>
<evidence type="ECO:0000256" key="1">
    <source>
        <dbReference type="ARBA" id="ARBA00008894"/>
    </source>
</evidence>
<dbReference type="GO" id="GO:0009626">
    <property type="term" value="P:plant-type hypersensitive response"/>
    <property type="evidence" value="ECO:0007669"/>
    <property type="project" value="UniProtKB-ARBA"/>
</dbReference>
<accession>A0A3B6U090</accession>
<dbReference type="GO" id="GO:0002758">
    <property type="term" value="P:innate immune response-activating signaling pathway"/>
    <property type="evidence" value="ECO:0007669"/>
    <property type="project" value="UniProtKB-ARBA"/>
</dbReference>
<dbReference type="Gramene" id="TraesNOR6A03G03447580.1">
    <property type="protein sequence ID" value="TraesNOR6A03G03447580.1"/>
    <property type="gene ID" value="TraesNOR6A03G03447580"/>
</dbReference>
<dbReference type="GO" id="GO:0042742">
    <property type="term" value="P:defense response to bacterium"/>
    <property type="evidence" value="ECO:0007669"/>
    <property type="project" value="UniProtKB-ARBA"/>
</dbReference>
<dbReference type="CDD" id="cd14798">
    <property type="entry name" value="RX-CC_like"/>
    <property type="match status" value="1"/>
</dbReference>
<dbReference type="InterPro" id="IPR044974">
    <property type="entry name" value="Disease_R_plants"/>
</dbReference>
<dbReference type="Gramene" id="TraesLAC6A03G03370140.1">
    <property type="protein sequence ID" value="TraesLAC6A03G03370140.1"/>
    <property type="gene ID" value="TraesLAC6A03G03370140"/>
</dbReference>
<dbReference type="InterPro" id="IPR036388">
    <property type="entry name" value="WH-like_DNA-bd_sf"/>
</dbReference>
<dbReference type="Gramene" id="TraesCSU02G071200.1">
    <property type="protein sequence ID" value="TraesCSU02G071200.1"/>
    <property type="gene ID" value="TraesCSU02G071200"/>
</dbReference>
<dbReference type="InterPro" id="IPR027417">
    <property type="entry name" value="P-loop_NTPase"/>
</dbReference>
<feature type="domain" description="Disease resistance N-terminal" evidence="7">
    <location>
        <begin position="12"/>
        <end position="96"/>
    </location>
</feature>
<dbReference type="GO" id="GO:0043531">
    <property type="term" value="F:ADP binding"/>
    <property type="evidence" value="ECO:0007669"/>
    <property type="project" value="InterPro"/>
</dbReference>
<dbReference type="Pfam" id="PF00931">
    <property type="entry name" value="NB-ARC"/>
    <property type="match status" value="2"/>
</dbReference>
<dbReference type="EnsemblPlants" id="TraesCSU02G071200.1">
    <property type="protein sequence ID" value="TraesCSU02G071200.1"/>
    <property type="gene ID" value="TraesCSU02G071200"/>
</dbReference>
<dbReference type="Gene3D" id="3.40.50.300">
    <property type="entry name" value="P-loop containing nucleotide triphosphate hydrolases"/>
    <property type="match status" value="1"/>
</dbReference>
<feature type="domain" description="NB-ARC" evidence="6">
    <location>
        <begin position="309"/>
        <end position="380"/>
    </location>
</feature>
<dbReference type="Gene3D" id="1.20.5.4130">
    <property type="match status" value="1"/>
</dbReference>
<dbReference type="Pfam" id="PF18052">
    <property type="entry name" value="Rx_N"/>
    <property type="match status" value="1"/>
</dbReference>
<dbReference type="FunFam" id="1.10.10.10:FF:000322">
    <property type="entry name" value="Probable disease resistance protein At1g63360"/>
    <property type="match status" value="1"/>
</dbReference>
<sequence length="619" mass="70177">MEVALVSVATGALNSVLEKLGTLLVDEYNHLKGVCGEIKFLTDELTAMHAFLFNMSEEEDPDVQDKVWMTMVRELSYDTEDSIDDLMLGLDDKDAKPDGFIKKIKHILGTLGKRKAHHRTFQDLKNQVTAAGERNQRYKTPRAFSNTKNGTVDPRALAIFEDASKLVGIDEPKAEIIRLLTEGNVYAPMQQQQPKIVSIVGSGGMGKTTLANQVYKDLKGKFECRAFVSMSQNRNMKKILGPILSEVANKDYAHTKARDEQQLISKISNFLVDKRRSWKTIERRVVLEGISLAMMVHSGFTQVQAPDGYFIVVDNVWNKETWDVIKYAFPMTSRGRLITTTRMIDVVHSCHSSFSGHIYNMKPLHMEHSRHLFHKRLFSSKEDCPSYLEEVSKQILEKCDGLPLAIIAISCLLGNTERTKQQWDQVKDSIGRALERNPSVEGMMKILSLTYFDLPSHLKGCLLYLSIFLEDSIIEKKGLIRRWVAEGLVCKEGRYTSYELKEKCFSELVNRSLIQPVKVDKYDKVLTFRVHDTILDFIVSKSIEENFVTFIGVPSLTIGRQSKTRRLSMQVYGKGNYVMPMNLILSHVRSLNVSGNSVKIPSMTGFSRLRSLDFGHAGN</sequence>
<keyword evidence="5" id="KW-0611">Plant defense</keyword>
<evidence type="ECO:0000256" key="2">
    <source>
        <dbReference type="ARBA" id="ARBA00022614"/>
    </source>
</evidence>
<dbReference type="PANTHER" id="PTHR23155:SF1107">
    <property type="entry name" value="OS08G0373000 PROTEIN"/>
    <property type="match status" value="1"/>
</dbReference>